<sequence length="194" mass="22334">MMLSSGRGVPEGSLGEKCGVEKLVERAMLPVKKELETIKHRLGSKGGVPSRNVDDTNAMKLSIKKIDKSLKKLQDQVRKSQNLFQKDRKELFGKVDAIRNEVTAIRMQWKAVNDKFSAFDFDNQKFWFASLERMTKENLDNLMDDEHMTRITTAMKDCISDDSENFLEDLYDTDPYHLCSALKKIKRARKKAVK</sequence>
<evidence type="ECO:0000256" key="1">
    <source>
        <dbReference type="SAM" id="Coils"/>
    </source>
</evidence>
<comment type="caution">
    <text evidence="2">The sequence shown here is derived from an EMBL/GenBank/DDBJ whole genome shotgun (WGS) entry which is preliminary data.</text>
</comment>
<keyword evidence="3" id="KW-1185">Reference proteome</keyword>
<feature type="coiled-coil region" evidence="1">
    <location>
        <begin position="63"/>
        <end position="90"/>
    </location>
</feature>
<dbReference type="Proteomes" id="UP000053237">
    <property type="component" value="Unassembled WGS sequence"/>
</dbReference>
<organism evidence="2 3">
    <name type="scientific">Albugo candida</name>
    <dbReference type="NCBI Taxonomy" id="65357"/>
    <lineage>
        <taxon>Eukaryota</taxon>
        <taxon>Sar</taxon>
        <taxon>Stramenopiles</taxon>
        <taxon>Oomycota</taxon>
        <taxon>Peronosporomycetes</taxon>
        <taxon>Albuginales</taxon>
        <taxon>Albuginaceae</taxon>
        <taxon>Albugo</taxon>
    </lineage>
</organism>
<accession>A0A024GMN5</accession>
<evidence type="ECO:0000313" key="2">
    <source>
        <dbReference type="EMBL" id="CCI47793.1"/>
    </source>
</evidence>
<dbReference type="EMBL" id="CAIX01000186">
    <property type="protein sequence ID" value="CCI47793.1"/>
    <property type="molecule type" value="Genomic_DNA"/>
</dbReference>
<protein>
    <submittedName>
        <fullName evidence="2">Uncharacterized protein</fullName>
    </submittedName>
</protein>
<proteinExistence type="predicted"/>
<name>A0A024GMN5_9STRA</name>
<dbReference type="InParanoid" id="A0A024GMN5"/>
<gene>
    <name evidence="2" type="ORF">BN9_088090</name>
</gene>
<dbReference type="AlphaFoldDB" id="A0A024GMN5"/>
<reference evidence="2 3" key="1">
    <citation type="submission" date="2012-05" db="EMBL/GenBank/DDBJ databases">
        <title>Recombination and specialization in a pathogen metapopulation.</title>
        <authorList>
            <person name="Gardiner A."/>
            <person name="Kemen E."/>
            <person name="Schultz-Larsen T."/>
            <person name="MacLean D."/>
            <person name="Van Oosterhout C."/>
            <person name="Jones J.D.G."/>
        </authorList>
    </citation>
    <scope>NUCLEOTIDE SEQUENCE [LARGE SCALE GENOMIC DNA]</scope>
    <source>
        <strain evidence="2 3">Ac Nc2</strain>
    </source>
</reference>
<evidence type="ECO:0000313" key="3">
    <source>
        <dbReference type="Proteomes" id="UP000053237"/>
    </source>
</evidence>
<keyword evidence="1" id="KW-0175">Coiled coil</keyword>